<protein>
    <submittedName>
        <fullName evidence="1">Uncharacterized protein</fullName>
    </submittedName>
</protein>
<name>A0A0B7C2A5_9EUPU</name>
<evidence type="ECO:0000313" key="1">
    <source>
        <dbReference type="EMBL" id="CEK98771.1"/>
    </source>
</evidence>
<gene>
    <name evidence="1" type="primary">ORF219546</name>
</gene>
<proteinExistence type="predicted"/>
<reference evidence="1" key="1">
    <citation type="submission" date="2014-12" db="EMBL/GenBank/DDBJ databases">
        <title>Insight into the proteome of Arion vulgaris.</title>
        <authorList>
            <person name="Aradska J."/>
            <person name="Bulat T."/>
            <person name="Smidak R."/>
            <person name="Sarate P."/>
            <person name="Gangsoo J."/>
            <person name="Sialana F."/>
            <person name="Bilban M."/>
            <person name="Lubec G."/>
        </authorList>
    </citation>
    <scope>NUCLEOTIDE SEQUENCE</scope>
    <source>
        <tissue evidence="1">Skin</tissue>
    </source>
</reference>
<dbReference type="AlphaFoldDB" id="A0A0B7C2A5"/>
<organism evidence="1">
    <name type="scientific">Arion vulgaris</name>
    <dbReference type="NCBI Taxonomy" id="1028688"/>
    <lineage>
        <taxon>Eukaryota</taxon>
        <taxon>Metazoa</taxon>
        <taxon>Spiralia</taxon>
        <taxon>Lophotrochozoa</taxon>
        <taxon>Mollusca</taxon>
        <taxon>Gastropoda</taxon>
        <taxon>Heterobranchia</taxon>
        <taxon>Euthyneura</taxon>
        <taxon>Panpulmonata</taxon>
        <taxon>Eupulmonata</taxon>
        <taxon>Stylommatophora</taxon>
        <taxon>Helicina</taxon>
        <taxon>Arionoidea</taxon>
        <taxon>Arionidae</taxon>
        <taxon>Arion</taxon>
    </lineage>
</organism>
<sequence length="88" mass="9903">MKMIKPKTSLESEINQVQETVPAEINPSQRILRSDFETKLSTFSKTESEYSEKAIVLDSINVEDSTPMTTSIDLSFVDPQNETMTTLS</sequence>
<feature type="non-terminal residue" evidence="1">
    <location>
        <position position="88"/>
    </location>
</feature>
<dbReference type="EMBL" id="HACG01051900">
    <property type="protein sequence ID" value="CEK98771.1"/>
    <property type="molecule type" value="Transcribed_RNA"/>
</dbReference>
<accession>A0A0B7C2A5</accession>